<keyword evidence="1" id="KW-0812">Transmembrane</keyword>
<gene>
    <name evidence="2" type="ORF">B7P33_17150</name>
</gene>
<feature type="transmembrane region" description="Helical" evidence="1">
    <location>
        <begin position="12"/>
        <end position="29"/>
    </location>
</feature>
<reference evidence="2 3" key="1">
    <citation type="submission" date="2017-04" db="EMBL/GenBank/DDBJ databases">
        <title>A new member of the family Flavobacteriaceae isolated from ascidians.</title>
        <authorList>
            <person name="Chen L."/>
        </authorList>
    </citation>
    <scope>NUCLEOTIDE SEQUENCE [LARGE SCALE GENOMIC DNA]</scope>
    <source>
        <strain evidence="2 3">HQA918</strain>
    </source>
</reference>
<accession>A0A2A4G5I0</accession>
<protein>
    <submittedName>
        <fullName evidence="2">Uncharacterized protein</fullName>
    </submittedName>
</protein>
<evidence type="ECO:0000313" key="3">
    <source>
        <dbReference type="Proteomes" id="UP000219559"/>
    </source>
</evidence>
<keyword evidence="1" id="KW-0472">Membrane</keyword>
<keyword evidence="3" id="KW-1185">Reference proteome</keyword>
<proteinExistence type="predicted"/>
<sequence>MWPRSCGANTMIVTILTSAIFGPTFLIPYEHWAEWPFTPRNAAFCALPSCYSFFSGNRF</sequence>
<dbReference type="Proteomes" id="UP000219559">
    <property type="component" value="Unassembled WGS sequence"/>
</dbReference>
<keyword evidence="1" id="KW-1133">Transmembrane helix</keyword>
<dbReference type="EMBL" id="NBWU01000007">
    <property type="protein sequence ID" value="PCE63002.1"/>
    <property type="molecule type" value="Genomic_DNA"/>
</dbReference>
<organism evidence="2 3">
    <name type="scientific">Sediminicola luteus</name>
    <dbReference type="NCBI Taxonomy" id="319238"/>
    <lineage>
        <taxon>Bacteria</taxon>
        <taxon>Pseudomonadati</taxon>
        <taxon>Bacteroidota</taxon>
        <taxon>Flavobacteriia</taxon>
        <taxon>Flavobacteriales</taxon>
        <taxon>Flavobacteriaceae</taxon>
        <taxon>Sediminicola</taxon>
    </lineage>
</organism>
<evidence type="ECO:0000256" key="1">
    <source>
        <dbReference type="SAM" id="Phobius"/>
    </source>
</evidence>
<dbReference type="AlphaFoldDB" id="A0A2A4G5I0"/>
<comment type="caution">
    <text evidence="2">The sequence shown here is derived from an EMBL/GenBank/DDBJ whole genome shotgun (WGS) entry which is preliminary data.</text>
</comment>
<evidence type="ECO:0000313" key="2">
    <source>
        <dbReference type="EMBL" id="PCE63002.1"/>
    </source>
</evidence>
<name>A0A2A4G5I0_9FLAO</name>